<dbReference type="AlphaFoldDB" id="A0A1F7ICL7"/>
<evidence type="ECO:0000313" key="2">
    <source>
        <dbReference type="Proteomes" id="UP000179270"/>
    </source>
</evidence>
<protein>
    <submittedName>
        <fullName evidence="1">Uncharacterized protein</fullName>
    </submittedName>
</protein>
<accession>A0A1F7ICL7</accession>
<organism evidence="1 2">
    <name type="scientific">Candidatus Roizmanbacteria bacterium RIFCSPLOWO2_01_FULL_35_13</name>
    <dbReference type="NCBI Taxonomy" id="1802055"/>
    <lineage>
        <taxon>Bacteria</taxon>
        <taxon>Candidatus Roizmaniibacteriota</taxon>
    </lineage>
</organism>
<sequence>MTVLTLSKTQLHEVIFSNRYKLDNESTPSIFNESMLLNKTAEEYGFEVVKEKAEKICKEIFKEQNSLSKLKEKYDGAVLQIKGDYSIKPEFSMKTKEGFVAGELFVFHETVTDNNHKILAKKLIEEKAVELFPGCDEEYLYQAISEVTETQFYETLRKVATELPIFHVSFDTDGTFSIKEMGSIT</sequence>
<dbReference type="EMBL" id="MGAF01000022">
    <property type="protein sequence ID" value="OGK41104.1"/>
    <property type="molecule type" value="Genomic_DNA"/>
</dbReference>
<gene>
    <name evidence="1" type="ORF">A3A74_02050</name>
</gene>
<dbReference type="STRING" id="1802055.A3A74_02050"/>
<evidence type="ECO:0000313" key="1">
    <source>
        <dbReference type="EMBL" id="OGK41104.1"/>
    </source>
</evidence>
<proteinExistence type="predicted"/>
<reference evidence="1 2" key="1">
    <citation type="journal article" date="2016" name="Nat. Commun.">
        <title>Thousands of microbial genomes shed light on interconnected biogeochemical processes in an aquifer system.</title>
        <authorList>
            <person name="Anantharaman K."/>
            <person name="Brown C.T."/>
            <person name="Hug L.A."/>
            <person name="Sharon I."/>
            <person name="Castelle C.J."/>
            <person name="Probst A.J."/>
            <person name="Thomas B.C."/>
            <person name="Singh A."/>
            <person name="Wilkins M.J."/>
            <person name="Karaoz U."/>
            <person name="Brodie E.L."/>
            <person name="Williams K.H."/>
            <person name="Hubbard S.S."/>
            <person name="Banfield J.F."/>
        </authorList>
    </citation>
    <scope>NUCLEOTIDE SEQUENCE [LARGE SCALE GENOMIC DNA]</scope>
</reference>
<dbReference type="Proteomes" id="UP000179270">
    <property type="component" value="Unassembled WGS sequence"/>
</dbReference>
<comment type="caution">
    <text evidence="1">The sequence shown here is derived from an EMBL/GenBank/DDBJ whole genome shotgun (WGS) entry which is preliminary data.</text>
</comment>
<name>A0A1F7ICL7_9BACT</name>